<dbReference type="Pfam" id="PF06046">
    <property type="entry name" value="Sec6"/>
    <property type="match status" value="1"/>
</dbReference>
<dbReference type="GO" id="GO:0000149">
    <property type="term" value="F:SNARE binding"/>
    <property type="evidence" value="ECO:0007669"/>
    <property type="project" value="TreeGrafter"/>
</dbReference>
<evidence type="ECO:0000256" key="2">
    <source>
        <dbReference type="SAM" id="MobiDB-lite"/>
    </source>
</evidence>
<dbReference type="Proteomes" id="UP000694397">
    <property type="component" value="Chromosome 15"/>
</dbReference>
<name>A0A8C9RWB6_SCLFO</name>
<gene>
    <name evidence="3" type="primary">tnfaip2a</name>
</gene>
<keyword evidence="4" id="KW-1185">Reference proteome</keyword>
<dbReference type="GeneTree" id="ENSGT01030000234613"/>
<dbReference type="GO" id="GO:0006887">
    <property type="term" value="P:exocytosis"/>
    <property type="evidence" value="ECO:0007669"/>
    <property type="project" value="InterPro"/>
</dbReference>
<reference evidence="3 4" key="1">
    <citation type="submission" date="2019-04" db="EMBL/GenBank/DDBJ databases">
        <authorList>
            <consortium name="Wellcome Sanger Institute Data Sharing"/>
        </authorList>
    </citation>
    <scope>NUCLEOTIDE SEQUENCE [LARGE SCALE GENOMIC DNA]</scope>
</reference>
<accession>A0A8C9RWB6</accession>
<evidence type="ECO:0000256" key="1">
    <source>
        <dbReference type="ARBA" id="ARBA00009447"/>
    </source>
</evidence>
<feature type="compositionally biased region" description="Basic and acidic residues" evidence="2">
    <location>
        <begin position="615"/>
        <end position="634"/>
    </location>
</feature>
<dbReference type="Ensembl" id="ENSSFOT00015022328.2">
    <property type="protein sequence ID" value="ENSSFOP00015022082.2"/>
    <property type="gene ID" value="ENSSFOG00015014202.2"/>
</dbReference>
<feature type="region of interest" description="Disordered" evidence="2">
    <location>
        <begin position="608"/>
        <end position="634"/>
    </location>
</feature>
<dbReference type="InterPro" id="IPR042532">
    <property type="entry name" value="EXOC3/Sec6_C"/>
</dbReference>
<dbReference type="Gene3D" id="1.10.357.70">
    <property type="entry name" value="Exocyst complex component Sec6, C-terminal domain"/>
    <property type="match status" value="1"/>
</dbReference>
<dbReference type="GO" id="GO:0051601">
    <property type="term" value="P:exocyst localization"/>
    <property type="evidence" value="ECO:0007669"/>
    <property type="project" value="TreeGrafter"/>
</dbReference>
<evidence type="ECO:0000313" key="4">
    <source>
        <dbReference type="Proteomes" id="UP000694397"/>
    </source>
</evidence>
<reference evidence="3" key="2">
    <citation type="submission" date="2025-08" db="UniProtKB">
        <authorList>
            <consortium name="Ensembl"/>
        </authorList>
    </citation>
    <scope>IDENTIFICATION</scope>
</reference>
<dbReference type="InterPro" id="IPR010326">
    <property type="entry name" value="EXOC3/Sec6"/>
</dbReference>
<dbReference type="AlphaFoldDB" id="A0A8C9RWB6"/>
<organism evidence="3 4">
    <name type="scientific">Scleropages formosus</name>
    <name type="common">Asian bonytongue</name>
    <name type="synonym">Osteoglossum formosum</name>
    <dbReference type="NCBI Taxonomy" id="113540"/>
    <lineage>
        <taxon>Eukaryota</taxon>
        <taxon>Metazoa</taxon>
        <taxon>Chordata</taxon>
        <taxon>Craniata</taxon>
        <taxon>Vertebrata</taxon>
        <taxon>Euteleostomi</taxon>
        <taxon>Actinopterygii</taxon>
        <taxon>Neopterygii</taxon>
        <taxon>Teleostei</taxon>
        <taxon>Osteoglossocephala</taxon>
        <taxon>Osteoglossomorpha</taxon>
        <taxon>Osteoglossiformes</taxon>
        <taxon>Osteoglossidae</taxon>
        <taxon>Scleropages</taxon>
    </lineage>
</organism>
<dbReference type="GO" id="GO:0000145">
    <property type="term" value="C:exocyst"/>
    <property type="evidence" value="ECO:0007669"/>
    <property type="project" value="InterPro"/>
</dbReference>
<dbReference type="OrthoDB" id="190098at2759"/>
<dbReference type="PANTHER" id="PTHR21292">
    <property type="entry name" value="EXOCYST COMPLEX COMPONENT SEC6-RELATED"/>
    <property type="match status" value="1"/>
</dbReference>
<proteinExistence type="inferred from homology"/>
<reference evidence="3" key="3">
    <citation type="submission" date="2025-09" db="UniProtKB">
        <authorList>
            <consortium name="Ensembl"/>
        </authorList>
    </citation>
    <scope>IDENTIFICATION</scope>
</reference>
<dbReference type="PANTHER" id="PTHR21292:SF4">
    <property type="entry name" value="TUMOR NECROSIS FACTOR ALPHA-INDUCED PROTEIN 2"/>
    <property type="match status" value="1"/>
</dbReference>
<sequence length="634" mass="71659">MRTFGTDGSKMTSLFGNRKIKMPNILKIRSSSSASSTNSPAVELDSPPAVLTFEENLKQRNLLAACQQLIALEDRLFGENSCALPAEREQLETQHEVLLNQVWLVVEASLNSGEEDLEILEEVAKVIQLEEERDKQWQKAKESGTGPVPDWRPFNCRSTHDDLLSKMVKKRLDDTENLSGGDNLSSSLKKDIFKMGKCLKDDMKKVVRDVKRRYPEEFDICNLYARLYHQTFSARLLAITEFGLDLQDLIYVLYWVHSLYPNDVLQSTELKDDINSEHLGCLLPADVLRPLEDQYLSHKEGILNTWTSNALKNEEDSCLKGNLPDVFDGCYFTNIAIDVVEIFDEAAKEARSVLGDLNKAKSIAGQLNIFLASYKSFLEAVLKGRYGNILPTVKAHLASLETFRGYIMNNADLFTDDVRAGCLSTVAELKCLCHSYITSSVHKDLKPAYSKLGTGTWFSGAPVGVLEGLQKNIENIKTALNKGCCEELLGQLHKEVLAEYVSRLMKRNLKLADEDQQRTAATLVSEDNERLHALFTEAGSKEEWLRDVLSKISEVLRIQDVGFIQLEVATLVRDFPDISSLHIKALLSLKRNLSSDDIYRIKHGVKERVRRRSRQDKTTRDDQSHDPDRNPLMI</sequence>
<evidence type="ECO:0000313" key="3">
    <source>
        <dbReference type="Ensembl" id="ENSSFOP00015022082.2"/>
    </source>
</evidence>
<comment type="similarity">
    <text evidence="1">Belongs to the SEC6 family.</text>
</comment>
<protein>
    <submittedName>
        <fullName evidence="3">Tumor necrosis factor, alpha-induced protein 2b</fullName>
    </submittedName>
</protein>